<dbReference type="GO" id="GO:0005524">
    <property type="term" value="F:ATP binding"/>
    <property type="evidence" value="ECO:0007669"/>
    <property type="project" value="InterPro"/>
</dbReference>
<dbReference type="EC" id="6.5.1.1" evidence="2"/>
<dbReference type="InterPro" id="IPR044119">
    <property type="entry name" value="Adenylation_LigC-like"/>
</dbReference>
<evidence type="ECO:0000256" key="4">
    <source>
        <dbReference type="ARBA" id="ARBA00034003"/>
    </source>
</evidence>
<dbReference type="SUPFAM" id="SSF50249">
    <property type="entry name" value="Nucleic acid-binding proteins"/>
    <property type="match status" value="1"/>
</dbReference>
<dbReference type="InterPro" id="IPR012340">
    <property type="entry name" value="NA-bd_OB-fold"/>
</dbReference>
<dbReference type="PANTHER" id="PTHR45674">
    <property type="entry name" value="DNA LIGASE 1/3 FAMILY MEMBER"/>
    <property type="match status" value="1"/>
</dbReference>
<organism evidence="7 8">
    <name type="scientific">Nitrobacter hamburgensis (strain DSM 10229 / NCIMB 13809 / X14)</name>
    <dbReference type="NCBI Taxonomy" id="323097"/>
    <lineage>
        <taxon>Bacteria</taxon>
        <taxon>Pseudomonadati</taxon>
        <taxon>Pseudomonadota</taxon>
        <taxon>Alphaproteobacteria</taxon>
        <taxon>Hyphomicrobiales</taxon>
        <taxon>Nitrobacteraceae</taxon>
        <taxon>Nitrobacter</taxon>
    </lineage>
</organism>
<dbReference type="HOGENOM" id="CLU_008325_4_1_5"/>
<keyword evidence="3 7" id="KW-0436">Ligase</keyword>
<evidence type="ECO:0000313" key="8">
    <source>
        <dbReference type="Proteomes" id="UP000001953"/>
    </source>
</evidence>
<dbReference type="CDD" id="cd07970">
    <property type="entry name" value="OBF_DNA_ligase_LigC"/>
    <property type="match status" value="1"/>
</dbReference>
<dbReference type="OrthoDB" id="9770771at2"/>
<proteinExistence type="inferred from homology"/>
<sequence length="341" mass="38046">MEARSVATIPVGREWQYEPKWDGFRCLLARDADTVAMHSKSGQNLGRYFPEVVAAALSLREKSFVLDGEIIVPVGRGFSFDDLLQRLHPAASRVKKLSEQTPALFLAFDLLRKGKTELADELLPKRRSQLEDFADRHFSSENLFRLSPASLKLTDAERWLASAGGGSDGVIAKRLDLPYQAGNRDGMQKIKCYRSADCVIGGFRYGENPQGGRMVVGSVLLGLYDADGLLHHVGFSSGIKAKDKPALTDKLEAVASDRSFTGNAPGGPSRWSTKRSSEWQPLKPKYVVEVSYDHFTGGRFRHGTSILRWRPDKKPRQCTFEQVHQKIDRRLMAAITSTKHI</sequence>
<accession>Q1QGQ2</accession>
<dbReference type="InterPro" id="IPR012310">
    <property type="entry name" value="DNA_ligase_ATP-dep_cent"/>
</dbReference>
<dbReference type="PANTHER" id="PTHR45674:SF4">
    <property type="entry name" value="DNA LIGASE 1"/>
    <property type="match status" value="1"/>
</dbReference>
<dbReference type="RefSeq" id="WP_011512227.1">
    <property type="nucleotide sequence ID" value="NC_007964.1"/>
</dbReference>
<dbReference type="Gene3D" id="2.40.50.140">
    <property type="entry name" value="Nucleic acid-binding proteins"/>
    <property type="match status" value="1"/>
</dbReference>
<dbReference type="eggNOG" id="COG1793">
    <property type="taxonomic scope" value="Bacteria"/>
</dbReference>
<evidence type="ECO:0000313" key="7">
    <source>
        <dbReference type="EMBL" id="ABE64595.1"/>
    </source>
</evidence>
<reference evidence="7 8" key="1">
    <citation type="submission" date="2006-03" db="EMBL/GenBank/DDBJ databases">
        <title>Complete sequence of chromosome of Nitrobacter hamburgensis X14.</title>
        <authorList>
            <consortium name="US DOE Joint Genome Institute"/>
            <person name="Copeland A."/>
            <person name="Lucas S."/>
            <person name="Lapidus A."/>
            <person name="Barry K."/>
            <person name="Detter J.C."/>
            <person name="Glavina del Rio T."/>
            <person name="Hammon N."/>
            <person name="Israni S."/>
            <person name="Dalin E."/>
            <person name="Tice H."/>
            <person name="Pitluck S."/>
            <person name="Chain P."/>
            <person name="Malfatti S."/>
            <person name="Shin M."/>
            <person name="Vergez L."/>
            <person name="Schmutz J."/>
            <person name="Larimer F."/>
            <person name="Land M."/>
            <person name="Hauser L."/>
            <person name="Kyrpides N."/>
            <person name="Ivanova N."/>
            <person name="Ward B."/>
            <person name="Arp D."/>
            <person name="Klotz M."/>
            <person name="Stein L."/>
            <person name="O'Mullan G."/>
            <person name="Starkenburg S."/>
            <person name="Sayavedra L."/>
            <person name="Poret-Peterson A.T."/>
            <person name="Gentry M.E."/>
            <person name="Bruce D."/>
            <person name="Richardson P."/>
        </authorList>
    </citation>
    <scope>NUCLEOTIDE SEQUENCE [LARGE SCALE GENOMIC DNA]</scope>
    <source>
        <strain evidence="8">DSM 10229 / NCIMB 13809 / X14</strain>
    </source>
</reference>
<evidence type="ECO:0000256" key="1">
    <source>
        <dbReference type="ARBA" id="ARBA00007572"/>
    </source>
</evidence>
<evidence type="ECO:0000259" key="5">
    <source>
        <dbReference type="Pfam" id="PF01068"/>
    </source>
</evidence>
<evidence type="ECO:0000256" key="3">
    <source>
        <dbReference type="ARBA" id="ARBA00022598"/>
    </source>
</evidence>
<gene>
    <name evidence="7" type="ordered locus">Nham_3905</name>
</gene>
<dbReference type="Pfam" id="PF04679">
    <property type="entry name" value="DNA_ligase_A_C"/>
    <property type="match status" value="1"/>
</dbReference>
<dbReference type="Gene3D" id="3.30.470.30">
    <property type="entry name" value="DNA ligase/mRNA capping enzyme"/>
    <property type="match status" value="1"/>
</dbReference>
<dbReference type="KEGG" id="nha:Nham_3905"/>
<protein>
    <recommendedName>
        <fullName evidence="2">DNA ligase (ATP)</fullName>
        <ecNumber evidence="2">6.5.1.1</ecNumber>
    </recommendedName>
</protein>
<name>Q1QGQ2_NITHX</name>
<dbReference type="InterPro" id="IPR012309">
    <property type="entry name" value="DNA_ligase_ATP-dep_C"/>
</dbReference>
<dbReference type="Proteomes" id="UP000001953">
    <property type="component" value="Chromosome"/>
</dbReference>
<dbReference type="InterPro" id="IPR044117">
    <property type="entry name" value="OBF_LigC-like"/>
</dbReference>
<dbReference type="SUPFAM" id="SSF56091">
    <property type="entry name" value="DNA ligase/mRNA capping enzyme, catalytic domain"/>
    <property type="match status" value="1"/>
</dbReference>
<feature type="domain" description="ATP-dependent DNA ligase family profile" evidence="5">
    <location>
        <begin position="12"/>
        <end position="191"/>
    </location>
</feature>
<dbReference type="GO" id="GO:0006281">
    <property type="term" value="P:DNA repair"/>
    <property type="evidence" value="ECO:0007669"/>
    <property type="project" value="InterPro"/>
</dbReference>
<dbReference type="EMBL" id="CP000319">
    <property type="protein sequence ID" value="ABE64595.1"/>
    <property type="molecule type" value="Genomic_DNA"/>
</dbReference>
<feature type="domain" description="DNA ligase ATP-dependent C-terminal" evidence="6">
    <location>
        <begin position="215"/>
        <end position="313"/>
    </location>
</feature>
<dbReference type="CDD" id="cd07905">
    <property type="entry name" value="Adenylation_DNA_ligase_LigC"/>
    <property type="match status" value="1"/>
</dbReference>
<dbReference type="AlphaFoldDB" id="Q1QGQ2"/>
<keyword evidence="8" id="KW-1185">Reference proteome</keyword>
<dbReference type="STRING" id="323097.Nham_3905"/>
<dbReference type="InterPro" id="IPR050191">
    <property type="entry name" value="ATP-dep_DNA_ligase"/>
</dbReference>
<dbReference type="GO" id="GO:0003910">
    <property type="term" value="F:DNA ligase (ATP) activity"/>
    <property type="evidence" value="ECO:0007669"/>
    <property type="project" value="UniProtKB-EC"/>
</dbReference>
<comment type="similarity">
    <text evidence="1">Belongs to the ATP-dependent DNA ligase family.</text>
</comment>
<dbReference type="GO" id="GO:0006310">
    <property type="term" value="P:DNA recombination"/>
    <property type="evidence" value="ECO:0007669"/>
    <property type="project" value="InterPro"/>
</dbReference>
<comment type="catalytic activity">
    <reaction evidence="4">
        <text>ATP + (deoxyribonucleotide)n-3'-hydroxyl + 5'-phospho-(deoxyribonucleotide)m = (deoxyribonucleotide)n+m + AMP + diphosphate.</text>
        <dbReference type="EC" id="6.5.1.1"/>
    </reaction>
</comment>
<evidence type="ECO:0000259" key="6">
    <source>
        <dbReference type="Pfam" id="PF04679"/>
    </source>
</evidence>
<dbReference type="NCBIfam" id="NF006078">
    <property type="entry name" value="PRK08224.1"/>
    <property type="match status" value="1"/>
</dbReference>
<dbReference type="Pfam" id="PF01068">
    <property type="entry name" value="DNA_ligase_A_M"/>
    <property type="match status" value="1"/>
</dbReference>
<evidence type="ECO:0000256" key="2">
    <source>
        <dbReference type="ARBA" id="ARBA00012727"/>
    </source>
</evidence>